<organism evidence="1 2">
    <name type="scientific">Candidatus Pseudobacter hemicellulosilyticus</name>
    <dbReference type="NCBI Taxonomy" id="3121375"/>
    <lineage>
        <taxon>Bacteria</taxon>
        <taxon>Pseudomonadati</taxon>
        <taxon>Bacteroidota</taxon>
        <taxon>Chitinophagia</taxon>
        <taxon>Chitinophagales</taxon>
        <taxon>Chitinophagaceae</taxon>
        <taxon>Pseudobacter</taxon>
    </lineage>
</organism>
<accession>A0AAJ5WQY8</accession>
<dbReference type="Proteomes" id="UP001220610">
    <property type="component" value="Chromosome"/>
</dbReference>
<gene>
    <name evidence="1" type="ORF">P0Y53_18435</name>
</gene>
<name>A0AAJ5WQY8_9BACT</name>
<dbReference type="SUPFAM" id="SSF53756">
    <property type="entry name" value="UDP-Glycosyltransferase/glycogen phosphorylase"/>
    <property type="match status" value="1"/>
</dbReference>
<reference evidence="1" key="1">
    <citation type="submission" date="2023-03" db="EMBL/GenBank/DDBJ databases">
        <title>Andean soil-derived lignocellulolytic bacterial consortium as a source of novel taxa and putative plastic-active enzymes.</title>
        <authorList>
            <person name="Diaz-Garcia L."/>
            <person name="Chuvochina M."/>
            <person name="Feuerriegel G."/>
            <person name="Bunk B."/>
            <person name="Sproer C."/>
            <person name="Streit W.R."/>
            <person name="Rodriguez L.M."/>
            <person name="Overmann J."/>
            <person name="Jimenez D.J."/>
        </authorList>
    </citation>
    <scope>NUCLEOTIDE SEQUENCE</scope>
    <source>
        <strain evidence="1">MAG 7</strain>
    </source>
</reference>
<proteinExistence type="predicted"/>
<evidence type="ECO:0000313" key="1">
    <source>
        <dbReference type="EMBL" id="WEK34469.1"/>
    </source>
</evidence>
<evidence type="ECO:0000313" key="2">
    <source>
        <dbReference type="Proteomes" id="UP001220610"/>
    </source>
</evidence>
<sequence length="378" mass="43538">MRIGLFETDHFEVTHTLLRLFDNGTHELTLFVYDYSWRQLQYLLEEQPARNLSVIVRAPEESRRQFIARMQQETGQRQLDLLLLNTVADNYLHYAAMVSKLRPRRILLTLHDIHQFLDTPPGLSLRSWASYLGKRWLLKNIQELNVLAAPMQTYLQQRLPAKTIHLLPGAFFEGTSYREPAMPVEQLLRLVVPGSVDPRRRDYEQVFTLLEAARVKGFAIEITLLGAFTGEEGANLLQRCQDYAAKYDNLKFFGKETVHQSRFDQLMQEAHLVFTPSVIHTRMEGKVEEVYGLSITSGNLADCIRYARPWLIPAALQTPEDREPAIIRYTAPDDLPGLLKSLQEEPARYAALLQRALTVSRTYTLENIRQQNPDLFGG</sequence>
<dbReference type="AlphaFoldDB" id="A0AAJ5WQY8"/>
<protein>
    <submittedName>
        <fullName evidence="1">Uncharacterized protein</fullName>
    </submittedName>
</protein>
<dbReference type="EMBL" id="CP119311">
    <property type="protein sequence ID" value="WEK34469.1"/>
    <property type="molecule type" value="Genomic_DNA"/>
</dbReference>